<keyword evidence="4" id="KW-0067">ATP-binding</keyword>
<organism evidence="7 8">
    <name type="scientific">Cyanobacterium stanieri LEGE 03274</name>
    <dbReference type="NCBI Taxonomy" id="1828756"/>
    <lineage>
        <taxon>Bacteria</taxon>
        <taxon>Bacillati</taxon>
        <taxon>Cyanobacteriota</taxon>
        <taxon>Cyanophyceae</taxon>
        <taxon>Oscillatoriophycideae</taxon>
        <taxon>Chroococcales</taxon>
        <taxon>Geminocystaceae</taxon>
        <taxon>Cyanobacterium</taxon>
    </lineage>
</organism>
<feature type="domain" description="Helicase C-terminal" evidence="6">
    <location>
        <begin position="744"/>
        <end position="927"/>
    </location>
</feature>
<dbReference type="InterPro" id="IPR027417">
    <property type="entry name" value="P-loop_NTPase"/>
</dbReference>
<dbReference type="InterPro" id="IPR049730">
    <property type="entry name" value="SNF2/RAD54-like_C"/>
</dbReference>
<evidence type="ECO:0000259" key="6">
    <source>
        <dbReference type="PROSITE" id="PS51194"/>
    </source>
</evidence>
<dbReference type="SMART" id="SM00490">
    <property type="entry name" value="HELICc"/>
    <property type="match status" value="1"/>
</dbReference>
<evidence type="ECO:0000256" key="1">
    <source>
        <dbReference type="ARBA" id="ARBA00022741"/>
    </source>
</evidence>
<comment type="caution">
    <text evidence="7">The sequence shown here is derived from an EMBL/GenBank/DDBJ whole genome shotgun (WGS) entry which is preliminary data.</text>
</comment>
<dbReference type="Gene3D" id="3.40.50.300">
    <property type="entry name" value="P-loop containing nucleotide triphosphate hydrolases"/>
    <property type="match status" value="1"/>
</dbReference>
<sequence>MLLTKKSWLISYSSNEHNPIIDFYIPALECAITYDRKSGFFNSAILSKVAQGLDVMVYNQGQIRLIMGCEFSKDDLDAISKGYKLKEQLNTCLERQLLEPDSLTQLKHYEILSWLIAHDFLEIKIAIPLAKNGLPNQLNKHKLFHEKTGIFTDKEGNKVAFSGSNNESLGGWERNIESFHVYCSWEGERDLERVNEEEYRFEQLWNNLAPNVRVFDIPNGVKNKLLRYTPQSINNNPTLIIDHLQQDNSENNNQPKQLEENNQQYNKEEIINLSEEEEIEIEKEKFAPLLNIHNHGGCLAYALESIPVKPWIHQRKILLKFIANFPNSALICDEVGLGKTISTGIIVRYLLISRQVRRVLILAPASVQSQWHEELREKFNLHFWSYGGGVFTNPDKEVINPVGNPWNEVDLVLASSHLVRQGSRSQELLEGEDWDLIVVDEAHHARRRNPQRRENTPNRLLDLLQQLKAKTKSLLLLTATPMQLDTIEVFDLLNLVGLKGLWQYQDNFCDYYDSLSQPVNELRLNFWQSLAVNYFQQGGKSCNILEQYLLQKNRLVFYRLKDTWQKGRAIAHPRKLCKDDAFIEASRQFLTVNTPLKDLMFRHTRETLREYYRRGILRQSIPTRLVFDNAIALNHTNEIPLYQAVSDYVRHFYNLAQQENRKGLGFLMTLYRRRLTSSFYAIQKSLQRRLEGISITDDDLMDLDDADDNIIQGLEKYYKPTDPSEIEYLENILSKFEQVGEDTKLSHYLSLLRQELTHREKVITFFQYTDTMDYVRDTLVQMYGNQVACYSGRGGELYQDGKWKVVKKEIIKKLFTIDNSSTSPELSLNNGKNMIDGNELPKIKILLCTKSASEGLNLQTCGVLFQYSCPWNPMQIEQQIGRLDRIGQIHPTIHIHNFYYDGTVEAKVYQKLRSRINAFETVVGDLQPILAQVPTFIEQAVMAADPEEEGVLLAELDNLMDNPPSRPDLNKIVSMNVSADLELLRQNIAPNPLPPQQVEKIFTQSSWLKSQGIIFENKGDLTWQINWHDNIYHVTFYPEVYEEYPSLKLMSLGEPLIEKFLILLCSFFYS</sequence>
<dbReference type="Pfam" id="PF00176">
    <property type="entry name" value="SNF2-rel_dom"/>
    <property type="match status" value="1"/>
</dbReference>
<dbReference type="InterPro" id="IPR038718">
    <property type="entry name" value="SNF2-like_sf"/>
</dbReference>
<keyword evidence="1" id="KW-0547">Nucleotide-binding</keyword>
<dbReference type="InterPro" id="IPR014001">
    <property type="entry name" value="Helicase_ATP-bd"/>
</dbReference>
<evidence type="ECO:0000259" key="5">
    <source>
        <dbReference type="PROSITE" id="PS51192"/>
    </source>
</evidence>
<protein>
    <submittedName>
        <fullName evidence="7">DEAD/DEAH box helicase family protein</fullName>
    </submittedName>
</protein>
<dbReference type="PANTHER" id="PTHR45766:SF6">
    <property type="entry name" value="SWI_SNF-RELATED MATRIX-ASSOCIATED ACTIN-DEPENDENT REGULATOR OF CHROMATIN SUBFAMILY A-LIKE PROTEIN 1"/>
    <property type="match status" value="1"/>
</dbReference>
<keyword evidence="3 7" id="KW-0347">Helicase</keyword>
<keyword evidence="2" id="KW-0378">Hydrolase</keyword>
<dbReference type="Pfam" id="PF00271">
    <property type="entry name" value="Helicase_C"/>
    <property type="match status" value="1"/>
</dbReference>
<dbReference type="SUPFAM" id="SSF52540">
    <property type="entry name" value="P-loop containing nucleoside triphosphate hydrolases"/>
    <property type="match status" value="2"/>
</dbReference>
<dbReference type="Proteomes" id="UP000654604">
    <property type="component" value="Unassembled WGS sequence"/>
</dbReference>
<dbReference type="PANTHER" id="PTHR45766">
    <property type="entry name" value="DNA ANNEALING HELICASE AND ENDONUCLEASE ZRANB3 FAMILY MEMBER"/>
    <property type="match status" value="1"/>
</dbReference>
<dbReference type="Gene3D" id="3.40.50.10810">
    <property type="entry name" value="Tandem AAA-ATPase domain"/>
    <property type="match status" value="1"/>
</dbReference>
<dbReference type="InterPro" id="IPR000330">
    <property type="entry name" value="SNF2_N"/>
</dbReference>
<reference evidence="7 8" key="1">
    <citation type="submission" date="2020-10" db="EMBL/GenBank/DDBJ databases">
        <authorList>
            <person name="Castelo-Branco R."/>
            <person name="Eusebio N."/>
            <person name="Adriana R."/>
            <person name="Vieira A."/>
            <person name="Brugerolle De Fraissinette N."/>
            <person name="Rezende De Castro R."/>
            <person name="Schneider M.P."/>
            <person name="Vasconcelos V."/>
            <person name="Leao P.N."/>
        </authorList>
    </citation>
    <scope>NUCLEOTIDE SEQUENCE [LARGE SCALE GENOMIC DNA]</scope>
    <source>
        <strain evidence="7 8">LEGE 03274</strain>
    </source>
</reference>
<dbReference type="CDD" id="cd18793">
    <property type="entry name" value="SF2_C_SNF"/>
    <property type="match status" value="1"/>
</dbReference>
<dbReference type="PROSITE" id="PS51192">
    <property type="entry name" value="HELICASE_ATP_BIND_1"/>
    <property type="match status" value="1"/>
</dbReference>
<dbReference type="RefSeq" id="WP_193799570.1">
    <property type="nucleotide sequence ID" value="NZ_JADEWC010000002.1"/>
</dbReference>
<keyword evidence="8" id="KW-1185">Reference proteome</keyword>
<dbReference type="GO" id="GO:0004386">
    <property type="term" value="F:helicase activity"/>
    <property type="evidence" value="ECO:0007669"/>
    <property type="project" value="UniProtKB-KW"/>
</dbReference>
<evidence type="ECO:0000256" key="4">
    <source>
        <dbReference type="ARBA" id="ARBA00022840"/>
    </source>
</evidence>
<gene>
    <name evidence="7" type="ORF">IQ215_01580</name>
</gene>
<dbReference type="SMART" id="SM00487">
    <property type="entry name" value="DEXDc"/>
    <property type="match status" value="1"/>
</dbReference>
<dbReference type="InterPro" id="IPR057342">
    <property type="entry name" value="DEXDc_RapA"/>
</dbReference>
<dbReference type="CDD" id="cd18011">
    <property type="entry name" value="DEXDc_RapA"/>
    <property type="match status" value="1"/>
</dbReference>
<name>A0ABR9V0K8_9CHRO</name>
<dbReference type="EMBL" id="JADEWC010000002">
    <property type="protein sequence ID" value="MBE9221377.1"/>
    <property type="molecule type" value="Genomic_DNA"/>
</dbReference>
<evidence type="ECO:0000313" key="8">
    <source>
        <dbReference type="Proteomes" id="UP000654604"/>
    </source>
</evidence>
<feature type="domain" description="Helicase ATP-binding" evidence="5">
    <location>
        <begin position="320"/>
        <end position="499"/>
    </location>
</feature>
<evidence type="ECO:0000256" key="3">
    <source>
        <dbReference type="ARBA" id="ARBA00022806"/>
    </source>
</evidence>
<evidence type="ECO:0000313" key="7">
    <source>
        <dbReference type="EMBL" id="MBE9221377.1"/>
    </source>
</evidence>
<dbReference type="PROSITE" id="PS51194">
    <property type="entry name" value="HELICASE_CTER"/>
    <property type="match status" value="1"/>
</dbReference>
<dbReference type="InterPro" id="IPR001650">
    <property type="entry name" value="Helicase_C-like"/>
</dbReference>
<proteinExistence type="predicted"/>
<dbReference type="CDD" id="cd09179">
    <property type="entry name" value="PLDc_N_DEXD_a"/>
    <property type="match status" value="1"/>
</dbReference>
<evidence type="ECO:0000256" key="2">
    <source>
        <dbReference type="ARBA" id="ARBA00022801"/>
    </source>
</evidence>
<accession>A0ABR9V0K8</accession>